<evidence type="ECO:0000313" key="2">
    <source>
        <dbReference type="Proteomes" id="UP000015102"/>
    </source>
</evidence>
<dbReference type="EMBL" id="CAQQ02030025">
    <property type="status" value="NOT_ANNOTATED_CDS"/>
    <property type="molecule type" value="Genomic_DNA"/>
</dbReference>
<protein>
    <submittedName>
        <fullName evidence="1">Uncharacterized protein</fullName>
    </submittedName>
</protein>
<dbReference type="EnsemblMetazoa" id="MESCA001189-RA">
    <property type="protein sequence ID" value="MESCA001189-PA"/>
    <property type="gene ID" value="MESCA001189"/>
</dbReference>
<dbReference type="Proteomes" id="UP000015102">
    <property type="component" value="Unassembled WGS sequence"/>
</dbReference>
<reference evidence="1" key="2">
    <citation type="submission" date="2015-06" db="UniProtKB">
        <authorList>
            <consortium name="EnsemblMetazoa"/>
        </authorList>
    </citation>
    <scope>IDENTIFICATION</scope>
</reference>
<organism evidence="1 2">
    <name type="scientific">Megaselia scalaris</name>
    <name type="common">Humpbacked fly</name>
    <name type="synonym">Phora scalaris</name>
    <dbReference type="NCBI Taxonomy" id="36166"/>
    <lineage>
        <taxon>Eukaryota</taxon>
        <taxon>Metazoa</taxon>
        <taxon>Ecdysozoa</taxon>
        <taxon>Arthropoda</taxon>
        <taxon>Hexapoda</taxon>
        <taxon>Insecta</taxon>
        <taxon>Pterygota</taxon>
        <taxon>Neoptera</taxon>
        <taxon>Endopterygota</taxon>
        <taxon>Diptera</taxon>
        <taxon>Brachycera</taxon>
        <taxon>Muscomorpha</taxon>
        <taxon>Platypezoidea</taxon>
        <taxon>Phoridae</taxon>
        <taxon>Megaseliini</taxon>
        <taxon>Megaselia</taxon>
    </lineage>
</organism>
<dbReference type="EMBL" id="CAQQ02030026">
    <property type="status" value="NOT_ANNOTATED_CDS"/>
    <property type="molecule type" value="Genomic_DNA"/>
</dbReference>
<reference evidence="2" key="1">
    <citation type="submission" date="2013-02" db="EMBL/GenBank/DDBJ databases">
        <authorList>
            <person name="Hughes D."/>
        </authorList>
    </citation>
    <scope>NUCLEOTIDE SEQUENCE</scope>
    <source>
        <strain>Durham</strain>
        <strain evidence="2">NC isolate 2 -- Noor lab</strain>
    </source>
</reference>
<proteinExistence type="predicted"/>
<evidence type="ECO:0000313" key="1">
    <source>
        <dbReference type="EnsemblMetazoa" id="MESCA001189-PA"/>
    </source>
</evidence>
<dbReference type="AlphaFoldDB" id="T1GD10"/>
<name>T1GD10_MEGSC</name>
<sequence length="100" mass="11130">MLPIHLTEPAGSVADKFNNDIDDVYGAISAFGDTLLISCTSSPNMVLSDTRPFTLRQIHQTYDTPPCHELLRAMNQCATPLKLIKLKSKLRVEFPTVSRL</sequence>
<keyword evidence="2" id="KW-1185">Reference proteome</keyword>
<dbReference type="HOGENOM" id="CLU_2309210_0_0_1"/>
<accession>T1GD10</accession>